<dbReference type="InterPro" id="IPR013785">
    <property type="entry name" value="Aldolase_TIM"/>
</dbReference>
<comment type="similarity">
    <text evidence="9">Belongs to the TrpF family.</text>
</comment>
<dbReference type="Pfam" id="PF00697">
    <property type="entry name" value="PRAI"/>
    <property type="match status" value="1"/>
</dbReference>
<evidence type="ECO:0000256" key="8">
    <source>
        <dbReference type="ARBA" id="ARBA00023235"/>
    </source>
</evidence>
<keyword evidence="8 9" id="KW-0413">Isomerase</keyword>
<evidence type="ECO:0000256" key="3">
    <source>
        <dbReference type="ARBA" id="ARBA00012572"/>
    </source>
</evidence>
<dbReference type="GO" id="GO:0000162">
    <property type="term" value="P:L-tryptophan biosynthetic process"/>
    <property type="evidence" value="ECO:0007669"/>
    <property type="project" value="UniProtKB-UniRule"/>
</dbReference>
<proteinExistence type="inferred from homology"/>
<dbReference type="HAMAP" id="MF_00135">
    <property type="entry name" value="PRAI"/>
    <property type="match status" value="1"/>
</dbReference>
<dbReference type="GO" id="GO:0004640">
    <property type="term" value="F:phosphoribosylanthranilate isomerase activity"/>
    <property type="evidence" value="ECO:0007669"/>
    <property type="project" value="UniProtKB-UniRule"/>
</dbReference>
<organism evidence="10 11">
    <name type="scientific">Myroides odoratimimus</name>
    <dbReference type="NCBI Taxonomy" id="76832"/>
    <lineage>
        <taxon>Bacteria</taxon>
        <taxon>Pseudomonadati</taxon>
        <taxon>Bacteroidota</taxon>
        <taxon>Flavobacteriia</taxon>
        <taxon>Flavobacteriales</taxon>
        <taxon>Flavobacteriaceae</taxon>
        <taxon>Myroides</taxon>
    </lineage>
</organism>
<dbReference type="PANTHER" id="PTHR42894:SF1">
    <property type="entry name" value="N-(5'-PHOSPHORIBOSYL)ANTHRANILATE ISOMERASE"/>
    <property type="match status" value="1"/>
</dbReference>
<dbReference type="InterPro" id="IPR044643">
    <property type="entry name" value="TrpF_fam"/>
</dbReference>
<evidence type="ECO:0000256" key="1">
    <source>
        <dbReference type="ARBA" id="ARBA00001164"/>
    </source>
</evidence>
<evidence type="ECO:0000256" key="4">
    <source>
        <dbReference type="ARBA" id="ARBA00022272"/>
    </source>
</evidence>
<protein>
    <recommendedName>
        <fullName evidence="4 9">N-(5'-phosphoribosyl)anthranilate isomerase</fullName>
        <shortName evidence="9">PRAI</shortName>
        <ecNumber evidence="3 9">5.3.1.24</ecNumber>
    </recommendedName>
</protein>
<evidence type="ECO:0000256" key="5">
    <source>
        <dbReference type="ARBA" id="ARBA00022605"/>
    </source>
</evidence>
<reference evidence="10 11" key="1">
    <citation type="journal article" date="2016" name="J. Zhejiang Univ. Sci. B">
        <title>Antibiotic resistance mechanisms of Myroides sp.</title>
        <authorList>
            <person name="Hu S."/>
            <person name="Yuan S."/>
            <person name="Qu H."/>
            <person name="Jiang T."/>
            <person name="Zhou Y."/>
            <person name="Wang M."/>
            <person name="Ming D."/>
        </authorList>
    </citation>
    <scope>NUCLEOTIDE SEQUENCE [LARGE SCALE GENOMIC DNA]</scope>
    <source>
        <strain evidence="10 11">PR63039</strain>
    </source>
</reference>
<gene>
    <name evidence="9" type="primary">trpF</name>
    <name evidence="10" type="ORF">AS202_06500</name>
</gene>
<evidence type="ECO:0000256" key="6">
    <source>
        <dbReference type="ARBA" id="ARBA00022822"/>
    </source>
</evidence>
<keyword evidence="7 9" id="KW-0057">Aromatic amino acid biosynthesis</keyword>
<name>A0A0S7EBQ9_9FLAO</name>
<dbReference type="CDD" id="cd00405">
    <property type="entry name" value="PRAI"/>
    <property type="match status" value="1"/>
</dbReference>
<dbReference type="KEGG" id="mod:AS202_06500"/>
<dbReference type="Proteomes" id="UP000069030">
    <property type="component" value="Chromosome"/>
</dbReference>
<comment type="pathway">
    <text evidence="2 9">Amino-acid biosynthesis; L-tryptophan biosynthesis; L-tryptophan from chorismate: step 3/5.</text>
</comment>
<evidence type="ECO:0000256" key="7">
    <source>
        <dbReference type="ARBA" id="ARBA00023141"/>
    </source>
</evidence>
<dbReference type="AlphaFoldDB" id="A0A0S7EBQ9"/>
<dbReference type="PANTHER" id="PTHR42894">
    <property type="entry name" value="N-(5'-PHOSPHORIBOSYL)ANTHRANILATE ISOMERASE"/>
    <property type="match status" value="1"/>
</dbReference>
<dbReference type="InterPro" id="IPR011060">
    <property type="entry name" value="RibuloseP-bd_barrel"/>
</dbReference>
<evidence type="ECO:0000313" key="11">
    <source>
        <dbReference type="Proteomes" id="UP000069030"/>
    </source>
</evidence>
<dbReference type="SUPFAM" id="SSF51366">
    <property type="entry name" value="Ribulose-phoshate binding barrel"/>
    <property type="match status" value="1"/>
</dbReference>
<dbReference type="Gene3D" id="3.20.20.70">
    <property type="entry name" value="Aldolase class I"/>
    <property type="match status" value="1"/>
</dbReference>
<evidence type="ECO:0000256" key="2">
    <source>
        <dbReference type="ARBA" id="ARBA00004664"/>
    </source>
</evidence>
<sequence>MKKIKICGMFDIDNINSVGQEHIDMMGFIFYPKSKRYVSTDINKAVDNLPHHIQKVGVFVNATRQEIAQRIKQYKLDYVQLHGNESPEDCAYYIEQGVKVIKAFSIGTAEDLSQLEQYESYCDLFVFDTPTPQHGGSGLSFDWDVLQHYQASTPYLLSGGLGLHNIQSALLLRDTRLVGFDLNSKLENDQHHKDITLVRKLVKEIRDYERI</sequence>
<evidence type="ECO:0000313" key="10">
    <source>
        <dbReference type="EMBL" id="ALU25808.1"/>
    </source>
</evidence>
<keyword evidence="5 9" id="KW-0028">Amino-acid biosynthesis</keyword>
<dbReference type="eggNOG" id="COG0135">
    <property type="taxonomic scope" value="Bacteria"/>
</dbReference>
<dbReference type="EMBL" id="CP013690">
    <property type="protein sequence ID" value="ALU25808.1"/>
    <property type="molecule type" value="Genomic_DNA"/>
</dbReference>
<keyword evidence="6 9" id="KW-0822">Tryptophan biosynthesis</keyword>
<dbReference type="RefSeq" id="WP_006257713.1">
    <property type="nucleotide sequence ID" value="NZ_BCMQ01000001.1"/>
</dbReference>
<dbReference type="InterPro" id="IPR001240">
    <property type="entry name" value="PRAI_dom"/>
</dbReference>
<evidence type="ECO:0000256" key="9">
    <source>
        <dbReference type="HAMAP-Rule" id="MF_00135"/>
    </source>
</evidence>
<comment type="catalytic activity">
    <reaction evidence="1 9">
        <text>N-(5-phospho-beta-D-ribosyl)anthranilate = 1-(2-carboxyphenylamino)-1-deoxy-D-ribulose 5-phosphate</text>
        <dbReference type="Rhea" id="RHEA:21540"/>
        <dbReference type="ChEBI" id="CHEBI:18277"/>
        <dbReference type="ChEBI" id="CHEBI:58613"/>
        <dbReference type="EC" id="5.3.1.24"/>
    </reaction>
</comment>
<accession>A0A0S7EBQ9</accession>
<dbReference type="EC" id="5.3.1.24" evidence="3 9"/>